<evidence type="ECO:0000256" key="6">
    <source>
        <dbReference type="ARBA" id="ARBA00023136"/>
    </source>
</evidence>
<feature type="domain" description="Concentrative nucleoside transporter C-terminal" evidence="10">
    <location>
        <begin position="462"/>
        <end position="673"/>
    </location>
</feature>
<feature type="transmembrane region" description="Helical" evidence="8">
    <location>
        <begin position="555"/>
        <end position="573"/>
    </location>
</feature>
<feature type="transmembrane region" description="Helical" evidence="8">
    <location>
        <begin position="650"/>
        <end position="676"/>
    </location>
</feature>
<organism evidence="12 13">
    <name type="scientific">Wickerhamiella sorbophila</name>
    <dbReference type="NCBI Taxonomy" id="45607"/>
    <lineage>
        <taxon>Eukaryota</taxon>
        <taxon>Fungi</taxon>
        <taxon>Dikarya</taxon>
        <taxon>Ascomycota</taxon>
        <taxon>Saccharomycotina</taxon>
        <taxon>Dipodascomycetes</taxon>
        <taxon>Dipodascales</taxon>
        <taxon>Trichomonascaceae</taxon>
        <taxon>Wickerhamiella</taxon>
    </lineage>
</organism>
<feature type="compositionally biased region" description="Basic and acidic residues" evidence="7">
    <location>
        <begin position="1"/>
        <end position="16"/>
    </location>
</feature>
<evidence type="ECO:0000259" key="10">
    <source>
        <dbReference type="Pfam" id="PF07662"/>
    </source>
</evidence>
<gene>
    <name evidence="12" type="ORF">B9G98_00065</name>
</gene>
<evidence type="ECO:0000256" key="4">
    <source>
        <dbReference type="ARBA" id="ARBA00022692"/>
    </source>
</evidence>
<feature type="region of interest" description="Disordered" evidence="7">
    <location>
        <begin position="82"/>
        <end position="104"/>
    </location>
</feature>
<dbReference type="InterPro" id="IPR011642">
    <property type="entry name" value="Gate_dom"/>
</dbReference>
<feature type="compositionally biased region" description="Basic and acidic residues" evidence="7">
    <location>
        <begin position="42"/>
        <end position="57"/>
    </location>
</feature>
<dbReference type="PANTHER" id="PTHR10590">
    <property type="entry name" value="SODIUM/NUCLEOSIDE COTRANSPORTER"/>
    <property type="match status" value="1"/>
</dbReference>
<dbReference type="Proteomes" id="UP000238350">
    <property type="component" value="Unassembled WGS sequence"/>
</dbReference>
<evidence type="ECO:0000259" key="11">
    <source>
        <dbReference type="Pfam" id="PF07670"/>
    </source>
</evidence>
<feature type="transmembrane region" description="Helical" evidence="8">
    <location>
        <begin position="272"/>
        <end position="289"/>
    </location>
</feature>
<dbReference type="InterPro" id="IPR002668">
    <property type="entry name" value="CNT_N_dom"/>
</dbReference>
<dbReference type="EMBL" id="NDIQ01000001">
    <property type="protein sequence ID" value="PRT52445.1"/>
    <property type="molecule type" value="Genomic_DNA"/>
</dbReference>
<comment type="similarity">
    <text evidence="2">Belongs to the concentrative nucleoside transporter (CNT) (TC 2.A.41) family.</text>
</comment>
<feature type="transmembrane region" description="Helical" evidence="8">
    <location>
        <begin position="356"/>
        <end position="378"/>
    </location>
</feature>
<keyword evidence="6 8" id="KW-0472">Membrane</keyword>
<feature type="transmembrane region" description="Helical" evidence="8">
    <location>
        <begin position="241"/>
        <end position="260"/>
    </location>
</feature>
<dbReference type="Pfam" id="PF01773">
    <property type="entry name" value="Nucleos_tra2_N"/>
    <property type="match status" value="1"/>
</dbReference>
<feature type="compositionally biased region" description="Basic and acidic residues" evidence="7">
    <location>
        <begin position="82"/>
        <end position="93"/>
    </location>
</feature>
<feature type="transmembrane region" description="Helical" evidence="8">
    <location>
        <begin position="296"/>
        <end position="316"/>
    </location>
</feature>
<feature type="domain" description="Concentrative nucleoside transporter N-terminal" evidence="9">
    <location>
        <begin position="277"/>
        <end position="348"/>
    </location>
</feature>
<reference evidence="12 13" key="1">
    <citation type="submission" date="2017-04" db="EMBL/GenBank/DDBJ databases">
        <title>Genome sequencing of [Candida] sorbophila.</title>
        <authorList>
            <person name="Ahn J.O."/>
        </authorList>
    </citation>
    <scope>NUCLEOTIDE SEQUENCE [LARGE SCALE GENOMIC DNA]</scope>
    <source>
        <strain evidence="12 13">DS02</strain>
    </source>
</reference>
<evidence type="ECO:0000256" key="1">
    <source>
        <dbReference type="ARBA" id="ARBA00004651"/>
    </source>
</evidence>
<evidence type="ECO:0000256" key="2">
    <source>
        <dbReference type="ARBA" id="ARBA00009033"/>
    </source>
</evidence>
<dbReference type="GO" id="GO:0005886">
    <property type="term" value="C:plasma membrane"/>
    <property type="evidence" value="ECO:0007669"/>
    <property type="project" value="UniProtKB-SubCell"/>
</dbReference>
<dbReference type="AlphaFoldDB" id="A0A2T0FBV9"/>
<accession>A0A2T0FBV9</accession>
<name>A0A2T0FBV9_9ASCO</name>
<feature type="transmembrane region" description="Helical" evidence="8">
    <location>
        <begin position="520"/>
        <end position="543"/>
    </location>
</feature>
<feature type="transmembrane region" description="Helical" evidence="8">
    <location>
        <begin position="167"/>
        <end position="186"/>
    </location>
</feature>
<keyword evidence="4 8" id="KW-0812">Transmembrane</keyword>
<dbReference type="STRING" id="45607.A0A2T0FBV9"/>
<dbReference type="InterPro" id="IPR011657">
    <property type="entry name" value="CNT_C_dom"/>
</dbReference>
<feature type="transmembrane region" description="Helical" evidence="8">
    <location>
        <begin position="433"/>
        <end position="453"/>
    </location>
</feature>
<dbReference type="GO" id="GO:0015293">
    <property type="term" value="F:symporter activity"/>
    <property type="evidence" value="ECO:0007669"/>
    <property type="project" value="TreeGrafter"/>
</dbReference>
<comment type="caution">
    <text evidence="12">The sequence shown here is derived from an EMBL/GenBank/DDBJ whole genome shotgun (WGS) entry which is preliminary data.</text>
</comment>
<evidence type="ECO:0000259" key="9">
    <source>
        <dbReference type="Pfam" id="PF01773"/>
    </source>
</evidence>
<feature type="transmembrane region" description="Helical" evidence="8">
    <location>
        <begin position="390"/>
        <end position="413"/>
    </location>
</feature>
<feature type="transmembrane region" description="Helical" evidence="8">
    <location>
        <begin position="617"/>
        <end position="638"/>
    </location>
</feature>
<evidence type="ECO:0000256" key="8">
    <source>
        <dbReference type="SAM" id="Phobius"/>
    </source>
</evidence>
<dbReference type="RefSeq" id="XP_024662391.1">
    <property type="nucleotide sequence ID" value="XM_024806623.1"/>
</dbReference>
<dbReference type="InterPro" id="IPR008276">
    <property type="entry name" value="C_nuclsd_transpt"/>
</dbReference>
<sequence length="682" mass="76360">MENKDTPKDSHRDSPVKKIFNKVNLNERQVPRSIDPALDPSNQHEHAHRFHEGHGEHLGPEIRYADVGVGGRIELESTPKHLHHAGEEVRPVPDDPSPGHQHDTEKNAHHILHEKDDFNNNLEEVPSQSSELEKNSYKSHVDVESGAASDRPNILQRFRLASKRYRWVVVLFFGLFFTAWWISIVAQDKHRHMWLIPTVLWILLMIRFITFYTPTRYLLVWANWVWQRTFVPVRNMIPKRFWPYCEAFLTIMTVLVATFATPSTDGSNLNERAVSLLGYCVFYFGFFVFSRYKNRINWHTVWVGIFAQYVVALFVLRTKAGYDFFNWISFLARKLLSFAGDGAAFLTSADVVAKGYFIANTIPSIIFFIAFIHIWYYFGILQWCIGKFAVIFFWAMQVSGAEAVVAAASPFIGQGESAILVKPFISHMTDAELFQVLVSGFATIAGSVLAAYVNMGVNPAALITSCVMSIPASLAASKLVYPETEESLTANRVVVPEDTTEEAHNVLHAFSNGAWVGLQVGLAMITNLLCIIALVALIDALLTWFGGFWNITPDLTLEMILGYLFYPVAYMLGITNSKDIYPVAKLLGIKMIQNEFVAYTALVKSPDYADLEPRSRMLATFALCGFSNMGSIGIQIGVLGQIAPERKGRVAQFALAALLVGTFTTYTSACAAGMALDKVPSV</sequence>
<feature type="region of interest" description="Disordered" evidence="7">
    <location>
        <begin position="1"/>
        <end position="57"/>
    </location>
</feature>
<feature type="domain" description="Nucleoside transporter/FeoB GTPase Gate" evidence="11">
    <location>
        <begin position="360"/>
        <end position="455"/>
    </location>
</feature>
<evidence type="ECO:0000256" key="7">
    <source>
        <dbReference type="SAM" id="MobiDB-lite"/>
    </source>
</evidence>
<keyword evidence="13" id="KW-1185">Reference proteome</keyword>
<proteinExistence type="inferred from homology"/>
<comment type="subcellular location">
    <subcellularLocation>
        <location evidence="1">Cell membrane</location>
        <topology evidence="1">Multi-pass membrane protein</topology>
    </subcellularLocation>
</comment>
<dbReference type="PANTHER" id="PTHR10590:SF4">
    <property type="entry name" value="SOLUTE CARRIER FAMILY 28 MEMBER 3"/>
    <property type="match status" value="1"/>
</dbReference>
<keyword evidence="3" id="KW-1003">Cell membrane</keyword>
<dbReference type="GeneID" id="36513814"/>
<feature type="transmembrane region" description="Helical" evidence="8">
    <location>
        <begin position="198"/>
        <end position="220"/>
    </location>
</feature>
<evidence type="ECO:0000256" key="3">
    <source>
        <dbReference type="ARBA" id="ARBA00022475"/>
    </source>
</evidence>
<evidence type="ECO:0000256" key="5">
    <source>
        <dbReference type="ARBA" id="ARBA00022989"/>
    </source>
</evidence>
<evidence type="ECO:0000313" key="12">
    <source>
        <dbReference type="EMBL" id="PRT52445.1"/>
    </source>
</evidence>
<dbReference type="GO" id="GO:0005337">
    <property type="term" value="F:nucleoside transmembrane transporter activity"/>
    <property type="evidence" value="ECO:0007669"/>
    <property type="project" value="InterPro"/>
</dbReference>
<evidence type="ECO:0000313" key="13">
    <source>
        <dbReference type="Proteomes" id="UP000238350"/>
    </source>
</evidence>
<dbReference type="Pfam" id="PF07662">
    <property type="entry name" value="Nucleos_tra2_C"/>
    <property type="match status" value="1"/>
</dbReference>
<dbReference type="OrthoDB" id="6075923at2759"/>
<protein>
    <submittedName>
        <fullName evidence="12">Solute carrier family 28 member 3</fullName>
    </submittedName>
</protein>
<keyword evidence="5 8" id="KW-1133">Transmembrane helix</keyword>
<dbReference type="Pfam" id="PF07670">
    <property type="entry name" value="Gate"/>
    <property type="match status" value="1"/>
</dbReference>